<keyword evidence="3" id="KW-0813">Transport</keyword>
<evidence type="ECO:0000256" key="8">
    <source>
        <dbReference type="ARBA" id="ARBA00023010"/>
    </source>
</evidence>
<protein>
    <submittedName>
        <fullName evidence="14">Uncharacterized protein</fullName>
    </submittedName>
</protein>
<dbReference type="AlphaFoldDB" id="A0A4S8KG78"/>
<evidence type="ECO:0000256" key="2">
    <source>
        <dbReference type="ARBA" id="ARBA00009874"/>
    </source>
</evidence>
<evidence type="ECO:0000256" key="1">
    <source>
        <dbReference type="ARBA" id="ARBA00004572"/>
    </source>
</evidence>
<dbReference type="InterPro" id="IPR005683">
    <property type="entry name" value="Tom22"/>
</dbReference>
<evidence type="ECO:0000256" key="6">
    <source>
        <dbReference type="ARBA" id="ARBA00022927"/>
    </source>
</evidence>
<evidence type="ECO:0000256" key="13">
    <source>
        <dbReference type="SAM" id="Phobius"/>
    </source>
</evidence>
<organism evidence="14 15">
    <name type="scientific">Musa balbisiana</name>
    <name type="common">Banana</name>
    <dbReference type="NCBI Taxonomy" id="52838"/>
    <lineage>
        <taxon>Eukaryota</taxon>
        <taxon>Viridiplantae</taxon>
        <taxon>Streptophyta</taxon>
        <taxon>Embryophyta</taxon>
        <taxon>Tracheophyta</taxon>
        <taxon>Spermatophyta</taxon>
        <taxon>Magnoliopsida</taxon>
        <taxon>Liliopsida</taxon>
        <taxon>Zingiberales</taxon>
        <taxon>Musaceae</taxon>
        <taxon>Musa</taxon>
    </lineage>
</organism>
<feature type="transmembrane region" description="Helical" evidence="13">
    <location>
        <begin position="59"/>
        <end position="76"/>
    </location>
</feature>
<keyword evidence="15" id="KW-1185">Reference proteome</keyword>
<evidence type="ECO:0000256" key="4">
    <source>
        <dbReference type="ARBA" id="ARBA00022692"/>
    </source>
</evidence>
<proteinExistence type="inferred from homology"/>
<sequence>MSSSQGRRGSLPGAGRSGDGVLARVSSSISNSPVVYRGRRAASDAATVAKKLLWSTGRAAWIAGTTFLVLVVPLIIEMDREQQMNELEMQQASLLGAPPPSSVVGAVPSKRSICPLSAAVSR</sequence>
<dbReference type="GO" id="GO:0005741">
    <property type="term" value="C:mitochondrial outer membrane"/>
    <property type="evidence" value="ECO:0007669"/>
    <property type="project" value="UniProtKB-SubCell"/>
</dbReference>
<comment type="subcellular location">
    <subcellularLocation>
        <location evidence="1">Mitochondrion outer membrane</location>
        <topology evidence="1">Single-pass membrane protein</topology>
    </subcellularLocation>
</comment>
<accession>A0A4S8KG78</accession>
<reference evidence="14 15" key="1">
    <citation type="journal article" date="2019" name="Nat. Plants">
        <title>Genome sequencing of Musa balbisiana reveals subgenome evolution and function divergence in polyploid bananas.</title>
        <authorList>
            <person name="Yao X."/>
        </authorList>
    </citation>
    <scope>NUCLEOTIDE SEQUENCE [LARGE SCALE GENOMIC DNA]</scope>
    <source>
        <strain evidence="15">cv. DH-PKW</strain>
        <tissue evidence="14">Leaves</tissue>
    </source>
</reference>
<evidence type="ECO:0000256" key="7">
    <source>
        <dbReference type="ARBA" id="ARBA00022989"/>
    </source>
</evidence>
<keyword evidence="6" id="KW-0653">Protein transport</keyword>
<keyword evidence="8" id="KW-0811">Translocation</keyword>
<feature type="region of interest" description="Disordered" evidence="12">
    <location>
        <begin position="1"/>
        <end position="22"/>
    </location>
</feature>
<name>A0A4S8KG78_MUSBA</name>
<dbReference type="STRING" id="52838.A0A4S8KG78"/>
<evidence type="ECO:0000256" key="12">
    <source>
        <dbReference type="SAM" id="MobiDB-lite"/>
    </source>
</evidence>
<keyword evidence="4 13" id="KW-0812">Transmembrane</keyword>
<dbReference type="EMBL" id="PYDT01000001">
    <property type="protein sequence ID" value="THU74344.1"/>
    <property type="molecule type" value="Genomic_DNA"/>
</dbReference>
<comment type="similarity">
    <text evidence="2">Belongs to the Tom22 family.</text>
</comment>
<dbReference type="CDD" id="cd22884">
    <property type="entry name" value="TOM22"/>
    <property type="match status" value="1"/>
</dbReference>
<keyword evidence="9" id="KW-0496">Mitochondrion</keyword>
<keyword evidence="11" id="KW-0675">Receptor</keyword>
<evidence type="ECO:0000313" key="15">
    <source>
        <dbReference type="Proteomes" id="UP000317650"/>
    </source>
</evidence>
<dbReference type="Proteomes" id="UP000317650">
    <property type="component" value="Chromosome 4"/>
</dbReference>
<gene>
    <name evidence="14" type="ORF">C4D60_Mb04t32360</name>
</gene>
<evidence type="ECO:0000256" key="10">
    <source>
        <dbReference type="ARBA" id="ARBA00023136"/>
    </source>
</evidence>
<dbReference type="InterPro" id="IPR017411">
    <property type="entry name" value="Tom22_pln"/>
</dbReference>
<evidence type="ECO:0000256" key="11">
    <source>
        <dbReference type="ARBA" id="ARBA00023170"/>
    </source>
</evidence>
<dbReference type="PANTHER" id="PTHR46867:SF4">
    <property type="entry name" value="MITOCHONDRIAL IMPORT RECEPTOR SUBUNIT TOM9-2"/>
    <property type="match status" value="1"/>
</dbReference>
<keyword evidence="7 13" id="KW-1133">Transmembrane helix</keyword>
<evidence type="ECO:0000256" key="3">
    <source>
        <dbReference type="ARBA" id="ARBA00022448"/>
    </source>
</evidence>
<evidence type="ECO:0000313" key="14">
    <source>
        <dbReference type="EMBL" id="THU74344.1"/>
    </source>
</evidence>
<evidence type="ECO:0000256" key="9">
    <source>
        <dbReference type="ARBA" id="ARBA00023128"/>
    </source>
</evidence>
<evidence type="ECO:0000256" key="5">
    <source>
        <dbReference type="ARBA" id="ARBA00022787"/>
    </source>
</evidence>
<dbReference type="GO" id="GO:0006886">
    <property type="term" value="P:intracellular protein transport"/>
    <property type="evidence" value="ECO:0007669"/>
    <property type="project" value="InterPro"/>
</dbReference>
<keyword evidence="5" id="KW-1000">Mitochondrion outer membrane</keyword>
<dbReference type="PANTHER" id="PTHR46867">
    <property type="entry name" value="MITOCHONDRIAL IMPORT RECEPTOR SUBUNIT TOM9-2"/>
    <property type="match status" value="1"/>
</dbReference>
<keyword evidence="10 13" id="KW-0472">Membrane</keyword>
<comment type="caution">
    <text evidence="14">The sequence shown here is derived from an EMBL/GenBank/DDBJ whole genome shotgun (WGS) entry which is preliminary data.</text>
</comment>
<dbReference type="Pfam" id="PF04281">
    <property type="entry name" value="Tom22"/>
    <property type="match status" value="1"/>
</dbReference>